<evidence type="ECO:0000313" key="1">
    <source>
        <dbReference type="EMBL" id="TWI87949.1"/>
    </source>
</evidence>
<keyword evidence="1" id="KW-0808">Transferase</keyword>
<dbReference type="Gene3D" id="3.40.50.450">
    <property type="match status" value="1"/>
</dbReference>
<dbReference type="Proteomes" id="UP000316778">
    <property type="component" value="Unassembled WGS sequence"/>
</dbReference>
<dbReference type="InterPro" id="IPR039470">
    <property type="entry name" value="Nuc_deoxyri_tr2"/>
</dbReference>
<keyword evidence="2" id="KW-1185">Reference proteome</keyword>
<reference evidence="1 2" key="1">
    <citation type="journal article" date="2013" name="Stand. Genomic Sci.">
        <title>Genomic Encyclopedia of Type Strains, Phase I: The one thousand microbial genomes (KMG-I) project.</title>
        <authorList>
            <person name="Kyrpides N.C."/>
            <person name="Woyke T."/>
            <person name="Eisen J.A."/>
            <person name="Garrity G."/>
            <person name="Lilburn T.G."/>
            <person name="Beck B.J."/>
            <person name="Whitman W.B."/>
            <person name="Hugenholtz P."/>
            <person name="Klenk H.P."/>
        </authorList>
    </citation>
    <scope>NUCLEOTIDE SEQUENCE [LARGE SCALE GENOMIC DNA]</scope>
    <source>
        <strain evidence="1 2">DSM 13484</strain>
    </source>
</reference>
<dbReference type="Pfam" id="PF15891">
    <property type="entry name" value="Nuc_deoxyri_tr2"/>
    <property type="match status" value="1"/>
</dbReference>
<gene>
    <name evidence="1" type="ORF">LX66_2023</name>
</gene>
<sequence>MHYISPADIANRDTGLPSIFLAGSIDMGKANKWQADFINQIQAYEALKNVNIFNPRREDWNSSTPPHADNPQFHQQVNWELNALEAADYIVMRFEASSLAPVTLLELGLYATSGKLLVSCAPEFWRKGNVDIICRRYDIPMFDNVQEIISHLNFLLTQ</sequence>
<protein>
    <submittedName>
        <fullName evidence="1">Nucleoside 2-deoxyribosyltransferase-like protein</fullName>
    </submittedName>
</protein>
<dbReference type="RefSeq" id="WP_145712594.1">
    <property type="nucleotide sequence ID" value="NZ_BAAAFY010000001.1"/>
</dbReference>
<dbReference type="OrthoDB" id="275473at2"/>
<organism evidence="1 2">
    <name type="scientific">Chitinophaga japonensis</name>
    <name type="common">Flexibacter japonensis</name>
    <dbReference type="NCBI Taxonomy" id="104662"/>
    <lineage>
        <taxon>Bacteria</taxon>
        <taxon>Pseudomonadati</taxon>
        <taxon>Bacteroidota</taxon>
        <taxon>Chitinophagia</taxon>
        <taxon>Chitinophagales</taxon>
        <taxon>Chitinophagaceae</taxon>
        <taxon>Chitinophaga</taxon>
    </lineage>
</organism>
<dbReference type="EMBL" id="VLLG01000003">
    <property type="protein sequence ID" value="TWI87949.1"/>
    <property type="molecule type" value="Genomic_DNA"/>
</dbReference>
<comment type="caution">
    <text evidence="1">The sequence shown here is derived from an EMBL/GenBank/DDBJ whole genome shotgun (WGS) entry which is preliminary data.</text>
</comment>
<accession>A0A562T2V1</accession>
<dbReference type="AlphaFoldDB" id="A0A562T2V1"/>
<proteinExistence type="predicted"/>
<dbReference type="SUPFAM" id="SSF52309">
    <property type="entry name" value="N-(deoxy)ribosyltransferase-like"/>
    <property type="match status" value="1"/>
</dbReference>
<evidence type="ECO:0000313" key="2">
    <source>
        <dbReference type="Proteomes" id="UP000316778"/>
    </source>
</evidence>
<name>A0A562T2V1_CHIJA</name>
<dbReference type="GO" id="GO:0016740">
    <property type="term" value="F:transferase activity"/>
    <property type="evidence" value="ECO:0007669"/>
    <property type="project" value="UniProtKB-KW"/>
</dbReference>